<dbReference type="HOGENOM" id="CLU_005679_2_0_5"/>
<feature type="transmembrane region" description="Helical" evidence="1">
    <location>
        <begin position="115"/>
        <end position="137"/>
    </location>
</feature>
<keyword evidence="3" id="KW-0012">Acyltransferase</keyword>
<dbReference type="InterPro" id="IPR050879">
    <property type="entry name" value="Acyltransferase_3"/>
</dbReference>
<proteinExistence type="predicted"/>
<dbReference type="GO" id="GO:0000271">
    <property type="term" value="P:polysaccharide biosynthetic process"/>
    <property type="evidence" value="ECO:0007669"/>
    <property type="project" value="TreeGrafter"/>
</dbReference>
<feature type="transmembrane region" description="Helical" evidence="1">
    <location>
        <begin position="198"/>
        <end position="221"/>
    </location>
</feature>
<gene>
    <name evidence="3" type="ORF">R2601_04673</name>
</gene>
<dbReference type="EMBL" id="AATQ01000009">
    <property type="protein sequence ID" value="EAU47032.1"/>
    <property type="molecule type" value="Genomic_DNA"/>
</dbReference>
<organism evidence="3 4">
    <name type="scientific">Salipiger bermudensis (strain DSM 26914 / JCM 13377 / KCTC 12554 / HTCC2601)</name>
    <name type="common">Pelagibaca bermudensis</name>
    <dbReference type="NCBI Taxonomy" id="314265"/>
    <lineage>
        <taxon>Bacteria</taxon>
        <taxon>Pseudomonadati</taxon>
        <taxon>Pseudomonadota</taxon>
        <taxon>Alphaproteobacteria</taxon>
        <taxon>Rhodobacterales</taxon>
        <taxon>Roseobacteraceae</taxon>
        <taxon>Salipiger</taxon>
    </lineage>
</organism>
<accession>Q0FSG9</accession>
<dbReference type="AlphaFoldDB" id="Q0FSG9"/>
<sequence length="328" mass="35862">MVAIFHANVFLLPSKFYAGEGAGAAFNFGYAGVEFFFVLSGFIMVLVHRRDFGQPSKALVFMRKRVVRIYPIYWLVMAFLLAIYFVSPGRGPDHARDPLAILQSLLLIPSEDGPIMQVAWTLQHEMLFYIIFSGIILNLRIGRIVFGAWMLACVLALPWSHDMSFPLSFLLKPHNLLFLFGIVAAYAYTHLSRSSALLAFWTGCALFLGIGLSETVLGVMGPESLQPLGYGLGALLIVIGLAQGGLPAPRWLTFIGDASYAIYLVHLPVMNIAAVGLLAAGLHLVLPPLAMLALITVIVTVAGALVHVFAEKPLMKYFKNRSPRQAAA</sequence>
<evidence type="ECO:0000313" key="3">
    <source>
        <dbReference type="EMBL" id="EAU47032.1"/>
    </source>
</evidence>
<feature type="transmembrane region" description="Helical" evidence="1">
    <location>
        <begin position="67"/>
        <end position="86"/>
    </location>
</feature>
<keyword evidence="1" id="KW-1133">Transmembrane helix</keyword>
<dbReference type="PANTHER" id="PTHR23028">
    <property type="entry name" value="ACETYLTRANSFERASE"/>
    <property type="match status" value="1"/>
</dbReference>
<dbReference type="eggNOG" id="COG1835">
    <property type="taxonomic scope" value="Bacteria"/>
</dbReference>
<dbReference type="InterPro" id="IPR002656">
    <property type="entry name" value="Acyl_transf_3_dom"/>
</dbReference>
<dbReference type="Proteomes" id="UP000006230">
    <property type="component" value="Unassembled WGS sequence"/>
</dbReference>
<keyword evidence="3" id="KW-0808">Transferase</keyword>
<feature type="transmembrane region" description="Helical" evidence="1">
    <location>
        <begin position="28"/>
        <end position="47"/>
    </location>
</feature>
<keyword evidence="4" id="KW-1185">Reference proteome</keyword>
<comment type="caution">
    <text evidence="3">The sequence shown here is derived from an EMBL/GenBank/DDBJ whole genome shotgun (WGS) entry which is preliminary data.</text>
</comment>
<feature type="transmembrane region" description="Helical" evidence="1">
    <location>
        <begin position="173"/>
        <end position="191"/>
    </location>
</feature>
<feature type="domain" description="Acyltransferase 3" evidence="2">
    <location>
        <begin position="1"/>
        <end position="305"/>
    </location>
</feature>
<evidence type="ECO:0000259" key="2">
    <source>
        <dbReference type="Pfam" id="PF01757"/>
    </source>
</evidence>
<dbReference type="STRING" id="314265.R2601_04673"/>
<keyword evidence="1" id="KW-0472">Membrane</keyword>
<dbReference type="PANTHER" id="PTHR23028:SF131">
    <property type="entry name" value="BLR2367 PROTEIN"/>
    <property type="match status" value="1"/>
</dbReference>
<feature type="transmembrane region" description="Helical" evidence="1">
    <location>
        <begin position="227"/>
        <end position="248"/>
    </location>
</feature>
<dbReference type="GO" id="GO:0016747">
    <property type="term" value="F:acyltransferase activity, transferring groups other than amino-acyl groups"/>
    <property type="evidence" value="ECO:0007669"/>
    <property type="project" value="InterPro"/>
</dbReference>
<dbReference type="GO" id="GO:0016020">
    <property type="term" value="C:membrane"/>
    <property type="evidence" value="ECO:0007669"/>
    <property type="project" value="TreeGrafter"/>
</dbReference>
<dbReference type="Pfam" id="PF01757">
    <property type="entry name" value="Acyl_transf_3"/>
    <property type="match status" value="1"/>
</dbReference>
<reference evidence="3 4" key="1">
    <citation type="journal article" date="2010" name="J. Bacteriol.">
        <title>Genome sequences of Pelagibaca bermudensis HTCC2601T and Maritimibacter alkaliphilus HTCC2654T, the type strains of two marine Roseobacter genera.</title>
        <authorList>
            <person name="Thrash J.C."/>
            <person name="Cho J.C."/>
            <person name="Ferriera S."/>
            <person name="Johnson J."/>
            <person name="Vergin K.L."/>
            <person name="Giovannoni S.J."/>
        </authorList>
    </citation>
    <scope>NUCLEOTIDE SEQUENCE [LARGE SCALE GENOMIC DNA]</scope>
    <source>
        <strain evidence="4">DSM 26914 / JCM 13377 / KCTC 12554 / HTCC2601</strain>
    </source>
</reference>
<evidence type="ECO:0000256" key="1">
    <source>
        <dbReference type="SAM" id="Phobius"/>
    </source>
</evidence>
<evidence type="ECO:0000313" key="4">
    <source>
        <dbReference type="Proteomes" id="UP000006230"/>
    </source>
</evidence>
<feature type="transmembrane region" description="Helical" evidence="1">
    <location>
        <begin position="289"/>
        <end position="310"/>
    </location>
</feature>
<protein>
    <submittedName>
        <fullName evidence="3">Acyltransferase 3 family protein</fullName>
    </submittedName>
</protein>
<name>Q0FSG9_SALBH</name>
<feature type="transmembrane region" description="Helical" evidence="1">
    <location>
        <begin position="144"/>
        <end position="161"/>
    </location>
</feature>
<keyword evidence="1" id="KW-0812">Transmembrane</keyword>
<feature type="transmembrane region" description="Helical" evidence="1">
    <location>
        <begin position="260"/>
        <end position="283"/>
    </location>
</feature>